<organism evidence="3 4">
    <name type="scientific">Nocardioides caeni</name>
    <dbReference type="NCBI Taxonomy" id="574700"/>
    <lineage>
        <taxon>Bacteria</taxon>
        <taxon>Bacillati</taxon>
        <taxon>Actinomycetota</taxon>
        <taxon>Actinomycetes</taxon>
        <taxon>Propionibacteriales</taxon>
        <taxon>Nocardioidaceae</taxon>
        <taxon>Nocardioides</taxon>
    </lineage>
</organism>
<evidence type="ECO:0000256" key="2">
    <source>
        <dbReference type="SAM" id="Phobius"/>
    </source>
</evidence>
<keyword evidence="4" id="KW-1185">Reference proteome</keyword>
<evidence type="ECO:0000256" key="1">
    <source>
        <dbReference type="SAM" id="MobiDB-lite"/>
    </source>
</evidence>
<sequence>MTDSPSSPVWAVVAMAVAIVVLAVIGVVLVAVQHDDPVELPEPEPTTSVISPGSSTGSPSTLGGGG</sequence>
<comment type="caution">
    <text evidence="3">The sequence shown here is derived from an EMBL/GenBank/DDBJ whole genome shotgun (WGS) entry which is preliminary data.</text>
</comment>
<protein>
    <submittedName>
        <fullName evidence="3">Uncharacterized protein</fullName>
    </submittedName>
</protein>
<keyword evidence="2" id="KW-1133">Transmembrane helix</keyword>
<gene>
    <name evidence="3" type="ORF">E9934_15115</name>
</gene>
<proteinExistence type="predicted"/>
<reference evidence="3 4" key="1">
    <citation type="journal article" date="2009" name="Int. J. Syst. Evol. Microbiol.">
        <title>Nocardioides caeni sp. nov., isolated from wastewater.</title>
        <authorList>
            <person name="Yoon J.H."/>
            <person name="Kang S.J."/>
            <person name="Park S."/>
            <person name="Kim W."/>
            <person name="Oh T.K."/>
        </authorList>
    </citation>
    <scope>NUCLEOTIDE SEQUENCE [LARGE SCALE GENOMIC DNA]</scope>
    <source>
        <strain evidence="3 4">DSM 23134</strain>
    </source>
</reference>
<feature type="transmembrane region" description="Helical" evidence="2">
    <location>
        <begin position="12"/>
        <end position="32"/>
    </location>
</feature>
<dbReference type="AlphaFoldDB" id="A0A4S8N304"/>
<name>A0A4S8N304_9ACTN</name>
<evidence type="ECO:0000313" key="3">
    <source>
        <dbReference type="EMBL" id="THV10135.1"/>
    </source>
</evidence>
<keyword evidence="2" id="KW-0812">Transmembrane</keyword>
<accession>A0A4S8N304</accession>
<dbReference type="RefSeq" id="WP_136563727.1">
    <property type="nucleotide sequence ID" value="NZ_BAABLS010000006.1"/>
</dbReference>
<feature type="region of interest" description="Disordered" evidence="1">
    <location>
        <begin position="38"/>
        <end position="66"/>
    </location>
</feature>
<feature type="compositionally biased region" description="Low complexity" evidence="1">
    <location>
        <begin position="45"/>
        <end position="66"/>
    </location>
</feature>
<evidence type="ECO:0000313" key="4">
    <source>
        <dbReference type="Proteomes" id="UP000307087"/>
    </source>
</evidence>
<keyword evidence="2" id="KW-0472">Membrane</keyword>
<dbReference type="Proteomes" id="UP000307087">
    <property type="component" value="Unassembled WGS sequence"/>
</dbReference>
<dbReference type="EMBL" id="STGW01000011">
    <property type="protein sequence ID" value="THV10135.1"/>
    <property type="molecule type" value="Genomic_DNA"/>
</dbReference>